<dbReference type="WBParaSite" id="TCONS_00003276.p1">
    <property type="protein sequence ID" value="TCONS_00003276.p1"/>
    <property type="gene ID" value="XLOC_003021"/>
</dbReference>
<dbReference type="AlphaFoldDB" id="A0A0K0DSJ5"/>
<dbReference type="WBParaSite" id="SSTP_0000020700.1">
    <property type="protein sequence ID" value="SSTP_0000020700.1"/>
    <property type="gene ID" value="SSTP_0000020700"/>
</dbReference>
<feature type="chain" id="PRO_5005326936" evidence="1">
    <location>
        <begin position="19"/>
        <end position="160"/>
    </location>
</feature>
<organism evidence="3">
    <name type="scientific">Strongyloides stercoralis</name>
    <name type="common">Threadworm</name>
    <dbReference type="NCBI Taxonomy" id="6248"/>
    <lineage>
        <taxon>Eukaryota</taxon>
        <taxon>Metazoa</taxon>
        <taxon>Ecdysozoa</taxon>
        <taxon>Nematoda</taxon>
        <taxon>Chromadorea</taxon>
        <taxon>Rhabditida</taxon>
        <taxon>Tylenchina</taxon>
        <taxon>Panagrolaimomorpha</taxon>
        <taxon>Strongyloidoidea</taxon>
        <taxon>Strongyloididae</taxon>
        <taxon>Strongyloides</taxon>
    </lineage>
</organism>
<keyword evidence="2" id="KW-1185">Reference proteome</keyword>
<dbReference type="Proteomes" id="UP000035681">
    <property type="component" value="Unplaced"/>
</dbReference>
<reference evidence="3" key="1">
    <citation type="submission" date="2015-08" db="UniProtKB">
        <authorList>
            <consortium name="WormBaseParasite"/>
        </authorList>
    </citation>
    <scope>IDENTIFICATION</scope>
</reference>
<accession>A0A0K0DSJ5</accession>
<evidence type="ECO:0000256" key="1">
    <source>
        <dbReference type="SAM" id="SignalP"/>
    </source>
</evidence>
<proteinExistence type="predicted"/>
<sequence>MKTFLITLIFIPSLSVMAIQNCPMTPIKDVIIRASEVAQDDAALQMQIIRKIMEDMYGGNWGVIIIKDTSLISDTIHWTIPDSKNEDSSPSFCLQVHKLWQYNVFKTGETDNEDRVQIEDVIRDIKEHKIVPKKILSSDLDRKLTTELGKKWLLRLSEKK</sequence>
<protein>
    <submittedName>
        <fullName evidence="3">DUF4949 domain-containing protein</fullName>
    </submittedName>
</protein>
<evidence type="ECO:0000313" key="3">
    <source>
        <dbReference type="WBParaSite" id="SSTP_0000020700.1"/>
    </source>
</evidence>
<feature type="signal peptide" evidence="1">
    <location>
        <begin position="1"/>
        <end position="18"/>
    </location>
</feature>
<name>A0A0K0DSJ5_STRER</name>
<evidence type="ECO:0000313" key="2">
    <source>
        <dbReference type="Proteomes" id="UP000035681"/>
    </source>
</evidence>
<keyword evidence="1" id="KW-0732">Signal</keyword>